<proteinExistence type="predicted"/>
<name>A0ABY2X6B2_9RHOB</name>
<dbReference type="Proteomes" id="UP001193035">
    <property type="component" value="Unassembled WGS sequence"/>
</dbReference>
<organism evidence="1 2">
    <name type="scientific">Ruegeria sediminis</name>
    <dbReference type="NCBI Taxonomy" id="2583820"/>
    <lineage>
        <taxon>Bacteria</taxon>
        <taxon>Pseudomonadati</taxon>
        <taxon>Pseudomonadota</taxon>
        <taxon>Alphaproteobacteria</taxon>
        <taxon>Rhodobacterales</taxon>
        <taxon>Roseobacteraceae</taxon>
        <taxon>Ruegeria</taxon>
    </lineage>
</organism>
<protein>
    <submittedName>
        <fullName evidence="1">DUF1636 domain-containing protein</fullName>
    </submittedName>
</protein>
<evidence type="ECO:0000313" key="2">
    <source>
        <dbReference type="Proteomes" id="UP001193035"/>
    </source>
</evidence>
<dbReference type="InterPro" id="IPR012863">
    <property type="entry name" value="DUF1636"/>
</dbReference>
<evidence type="ECO:0000313" key="1">
    <source>
        <dbReference type="EMBL" id="TMV10362.1"/>
    </source>
</evidence>
<accession>A0ABY2X6B2</accession>
<gene>
    <name evidence="1" type="ORF">FGK63_00775</name>
</gene>
<sequence>MRLLICTSCSGSRDRAAERQAVAEAVARAGLQGRVELAEHACFSACAQPVALGLQGPGLASYVFEGIDPVTDAADIAATCKAYLESPSGWIEDARPCGRLRLCLRSRMPAYHST</sequence>
<dbReference type="Pfam" id="PF07845">
    <property type="entry name" value="DUF1636"/>
    <property type="match status" value="1"/>
</dbReference>
<dbReference type="EMBL" id="VCPD01000001">
    <property type="protein sequence ID" value="TMV10362.1"/>
    <property type="molecule type" value="Genomic_DNA"/>
</dbReference>
<reference evidence="1 2" key="1">
    <citation type="submission" date="2019-05" db="EMBL/GenBank/DDBJ databases">
        <title>Ruegeria sp. nov., isolated from tidal flat.</title>
        <authorList>
            <person name="Kim W."/>
        </authorList>
    </citation>
    <scope>NUCLEOTIDE SEQUENCE [LARGE SCALE GENOMIC DNA]</scope>
    <source>
        <strain evidence="1 2">CAU 1488</strain>
    </source>
</reference>
<comment type="caution">
    <text evidence="1">The sequence shown here is derived from an EMBL/GenBank/DDBJ whole genome shotgun (WGS) entry which is preliminary data.</text>
</comment>
<keyword evidence="2" id="KW-1185">Reference proteome</keyword>